<evidence type="ECO:0000313" key="3">
    <source>
        <dbReference type="Proteomes" id="UP000321907"/>
    </source>
</evidence>
<keyword evidence="1" id="KW-0732">Signal</keyword>
<dbReference type="Proteomes" id="UP000321907">
    <property type="component" value="Unassembled WGS sequence"/>
</dbReference>
<dbReference type="PROSITE" id="PS51257">
    <property type="entry name" value="PROKAR_LIPOPROTEIN"/>
    <property type="match status" value="1"/>
</dbReference>
<gene>
    <name evidence="2" type="ORF">FUA23_10860</name>
</gene>
<dbReference type="EMBL" id="VOXD01000014">
    <property type="protein sequence ID" value="TXF89458.1"/>
    <property type="molecule type" value="Genomic_DNA"/>
</dbReference>
<reference evidence="2 3" key="1">
    <citation type="submission" date="2019-08" db="EMBL/GenBank/DDBJ databases">
        <title>Lewinella sp. strain SSH13 Genome sequencing and assembly.</title>
        <authorList>
            <person name="Kim I."/>
        </authorList>
    </citation>
    <scope>NUCLEOTIDE SEQUENCE [LARGE SCALE GENOMIC DNA]</scope>
    <source>
        <strain evidence="2 3">SSH13</strain>
    </source>
</reference>
<feature type="signal peptide" evidence="1">
    <location>
        <begin position="1"/>
        <end position="21"/>
    </location>
</feature>
<sequence length="489" mass="55293">MHTLKAILFTCALALSCGLMAQTYAAGQVIEHLEVAPGKGQAVLDWLKTIKETYSANPEVLKQPMAVYQYDDSSVDIIFEVNDMAGSDRLDAVLDHAMMSLPTEKRNDLWNIDHVGSIITSWQDEVKECIEWLSFEPADPGFEGSAPYVEVITYRHRMGDQEKISALAAESVAFSQKNNMQQQYQFVVNKFGGEANTFQIVNQAKSAEDLARRKAADSKVAMAEQKAWWAKVEPLVEKVSVRTGRYLPELSIEVEEKPYKFFFVAKDQFPAEKTAELTDVYGKLIKALRDAGADFYWNTDYMEDGALYQSTPIEHMSDLDVMMEDVNKRAYQLKAEDRQTLGAAFYALPSTRSMWVVEYHSDLSYLDPVARNPEQFTHFAQIEYTFAPEDRASVMEIAKEGVELYRNAKATQPFQVYSYAFGGADNVLVARFFGTSVEDTRVRSEQTIKAIGGAYEPFMKRFDKIMTASKPVMGRQAPELSYQPQTAKR</sequence>
<accession>A0A5C7FF86</accession>
<proteinExistence type="predicted"/>
<dbReference type="OrthoDB" id="615056at2"/>
<protein>
    <submittedName>
        <fullName evidence="2">Uncharacterized protein</fullName>
    </submittedName>
</protein>
<evidence type="ECO:0000313" key="2">
    <source>
        <dbReference type="EMBL" id="TXF89458.1"/>
    </source>
</evidence>
<feature type="chain" id="PRO_5022866068" evidence="1">
    <location>
        <begin position="22"/>
        <end position="489"/>
    </location>
</feature>
<name>A0A5C7FF86_9BACT</name>
<dbReference type="RefSeq" id="WP_147930767.1">
    <property type="nucleotide sequence ID" value="NZ_VOXD01000014.1"/>
</dbReference>
<keyword evidence="3" id="KW-1185">Reference proteome</keyword>
<dbReference type="AlphaFoldDB" id="A0A5C7FF86"/>
<organism evidence="2 3">
    <name type="scientific">Neolewinella aurantiaca</name>
    <dbReference type="NCBI Taxonomy" id="2602767"/>
    <lineage>
        <taxon>Bacteria</taxon>
        <taxon>Pseudomonadati</taxon>
        <taxon>Bacteroidota</taxon>
        <taxon>Saprospiria</taxon>
        <taxon>Saprospirales</taxon>
        <taxon>Lewinellaceae</taxon>
        <taxon>Neolewinella</taxon>
    </lineage>
</organism>
<evidence type="ECO:0000256" key="1">
    <source>
        <dbReference type="SAM" id="SignalP"/>
    </source>
</evidence>
<comment type="caution">
    <text evidence="2">The sequence shown here is derived from an EMBL/GenBank/DDBJ whole genome shotgun (WGS) entry which is preliminary data.</text>
</comment>